<proteinExistence type="inferred from homology"/>
<evidence type="ECO:0000256" key="4">
    <source>
        <dbReference type="SAM" id="MobiDB-lite"/>
    </source>
</evidence>
<name>A0ABW0KUX8_9BACT</name>
<dbReference type="EMBL" id="JBHSMQ010000005">
    <property type="protein sequence ID" value="MFC5456316.1"/>
    <property type="molecule type" value="Genomic_DNA"/>
</dbReference>
<feature type="region of interest" description="Disordered" evidence="4">
    <location>
        <begin position="156"/>
        <end position="181"/>
    </location>
</feature>
<dbReference type="Gene3D" id="3.40.50.150">
    <property type="entry name" value="Vaccinia Virus protein VP39"/>
    <property type="match status" value="1"/>
</dbReference>
<evidence type="ECO:0000259" key="5">
    <source>
        <dbReference type="Pfam" id="PF01555"/>
    </source>
</evidence>
<reference evidence="7" key="1">
    <citation type="journal article" date="2019" name="Int. J. Syst. Evol. Microbiol.">
        <title>The Global Catalogue of Microorganisms (GCM) 10K type strain sequencing project: providing services to taxonomists for standard genome sequencing and annotation.</title>
        <authorList>
            <consortium name="The Broad Institute Genomics Platform"/>
            <consortium name="The Broad Institute Genome Sequencing Center for Infectious Disease"/>
            <person name="Wu L."/>
            <person name="Ma J."/>
        </authorList>
    </citation>
    <scope>NUCLEOTIDE SEQUENCE [LARGE SCALE GENOMIC DNA]</scope>
    <source>
        <strain evidence="7">CGMCC 4.1469</strain>
    </source>
</reference>
<comment type="similarity">
    <text evidence="3">Belongs to the N(4)/N(6)-methyltransferase family.</text>
</comment>
<feature type="domain" description="DNA methylase N-4/N-6" evidence="5">
    <location>
        <begin position="32"/>
        <end position="257"/>
    </location>
</feature>
<evidence type="ECO:0000256" key="3">
    <source>
        <dbReference type="RuleBase" id="RU362026"/>
    </source>
</evidence>
<dbReference type="PANTHER" id="PTHR13370:SF3">
    <property type="entry name" value="TRNA (GUANINE(10)-N2)-METHYLTRANSFERASE HOMOLOG"/>
    <property type="match status" value="1"/>
</dbReference>
<evidence type="ECO:0000256" key="1">
    <source>
        <dbReference type="ARBA" id="ARBA00022603"/>
    </source>
</evidence>
<dbReference type="RefSeq" id="WP_377168436.1">
    <property type="nucleotide sequence ID" value="NZ_JBHSMQ010000005.1"/>
</dbReference>
<dbReference type="InterPro" id="IPR002941">
    <property type="entry name" value="DNA_methylase_N4/N6"/>
</dbReference>
<gene>
    <name evidence="6" type="ORF">ACFQDI_15745</name>
</gene>
<evidence type="ECO:0000256" key="2">
    <source>
        <dbReference type="ARBA" id="ARBA00022679"/>
    </source>
</evidence>
<keyword evidence="2" id="KW-0808">Transferase</keyword>
<sequence length="299" mass="33822">MLISKKYAHDQQCVLYPGDCFKLIRSIPDESIDLTISSPPYCMGKEYETSTNYEDFISLHEKLIPELFRITKPGGSICWQVGFHVASSVVTPLDYLVYSTFGKCEGLYLRNRIIWTFGHGLHCQKRFSGRHETVLWFTKGKDFDFNLDEVRVPQKYPGKRSYKGSNKGRPSGNPKGKNPGDVWEIPAVNARHSEKTDHPCQFPHAIVQRLILSLTKPGNLVFDPFFGSGTTAAAAIVEDRRFVGSELNKSYYAIAKQRCEKAMSGTLVFRQHDKPIDEPNPATKVAQVPASFREVNKKL</sequence>
<protein>
    <recommendedName>
        <fullName evidence="3">Methyltransferase</fullName>
        <ecNumber evidence="3">2.1.1.-</ecNumber>
    </recommendedName>
</protein>
<comment type="caution">
    <text evidence="6">The sequence shown here is derived from an EMBL/GenBank/DDBJ whole genome shotgun (WGS) entry which is preliminary data.</text>
</comment>
<dbReference type="SUPFAM" id="SSF53335">
    <property type="entry name" value="S-adenosyl-L-methionine-dependent methyltransferases"/>
    <property type="match status" value="1"/>
</dbReference>
<evidence type="ECO:0000313" key="6">
    <source>
        <dbReference type="EMBL" id="MFC5456316.1"/>
    </source>
</evidence>
<keyword evidence="7" id="KW-1185">Reference proteome</keyword>
<dbReference type="InterPro" id="IPR001091">
    <property type="entry name" value="RM_Methyltransferase"/>
</dbReference>
<dbReference type="EC" id="2.1.1.-" evidence="3"/>
<dbReference type="PRINTS" id="PR00508">
    <property type="entry name" value="S21N4MTFRASE"/>
</dbReference>
<keyword evidence="1" id="KW-0489">Methyltransferase</keyword>
<dbReference type="PANTHER" id="PTHR13370">
    <property type="entry name" value="RNA METHYLASE-RELATED"/>
    <property type="match status" value="1"/>
</dbReference>
<dbReference type="Proteomes" id="UP001596052">
    <property type="component" value="Unassembled WGS sequence"/>
</dbReference>
<evidence type="ECO:0000313" key="7">
    <source>
        <dbReference type="Proteomes" id="UP001596052"/>
    </source>
</evidence>
<dbReference type="Pfam" id="PF01555">
    <property type="entry name" value="N6_N4_Mtase"/>
    <property type="match status" value="1"/>
</dbReference>
<dbReference type="InterPro" id="IPR029063">
    <property type="entry name" value="SAM-dependent_MTases_sf"/>
</dbReference>
<accession>A0ABW0KUX8</accession>
<organism evidence="6 7">
    <name type="scientific">Prosthecobacter fluviatilis</name>
    <dbReference type="NCBI Taxonomy" id="445931"/>
    <lineage>
        <taxon>Bacteria</taxon>
        <taxon>Pseudomonadati</taxon>
        <taxon>Verrucomicrobiota</taxon>
        <taxon>Verrucomicrobiia</taxon>
        <taxon>Verrucomicrobiales</taxon>
        <taxon>Verrucomicrobiaceae</taxon>
        <taxon>Prosthecobacter</taxon>
    </lineage>
</organism>